<evidence type="ECO:0000256" key="3">
    <source>
        <dbReference type="ARBA" id="ARBA00006402"/>
    </source>
</evidence>
<dbReference type="NCBIfam" id="TIGR00229">
    <property type="entry name" value="sensory_box"/>
    <property type="match status" value="1"/>
</dbReference>
<feature type="domain" description="PAS" evidence="11">
    <location>
        <begin position="29"/>
        <end position="99"/>
    </location>
</feature>
<dbReference type="InterPro" id="IPR005467">
    <property type="entry name" value="His_kinase_dom"/>
</dbReference>
<protein>
    <recommendedName>
        <fullName evidence="9">Circadian input-output histidine kinase CikA</fullName>
        <ecNumber evidence="4">2.7.13.3</ecNumber>
    </recommendedName>
</protein>
<evidence type="ECO:0000256" key="4">
    <source>
        <dbReference type="ARBA" id="ARBA00012438"/>
    </source>
</evidence>
<dbReference type="PROSITE" id="PS50112">
    <property type="entry name" value="PAS"/>
    <property type="match status" value="1"/>
</dbReference>
<dbReference type="SUPFAM" id="SSF55785">
    <property type="entry name" value="PYP-like sensor domain (PAS domain)"/>
    <property type="match status" value="1"/>
</dbReference>
<dbReference type="OrthoDB" id="9757990at2"/>
<evidence type="ECO:0000256" key="7">
    <source>
        <dbReference type="ARBA" id="ARBA00022777"/>
    </source>
</evidence>
<evidence type="ECO:0000259" key="10">
    <source>
        <dbReference type="PROSITE" id="PS50109"/>
    </source>
</evidence>
<dbReference type="InterPro" id="IPR036890">
    <property type="entry name" value="HATPase_C_sf"/>
</dbReference>
<proteinExistence type="inferred from homology"/>
<gene>
    <name evidence="12" type="ORF">EUA06_08635</name>
</gene>
<dbReference type="CDD" id="cd16922">
    <property type="entry name" value="HATPase_EvgS-ArcB-TorS-like"/>
    <property type="match status" value="1"/>
</dbReference>
<dbReference type="Proteomes" id="UP000291838">
    <property type="component" value="Unassembled WGS sequence"/>
</dbReference>
<comment type="caution">
    <text evidence="12">The sequence shown here is derived from an EMBL/GenBank/DDBJ whole genome shotgun (WGS) entry which is preliminary data.</text>
</comment>
<organism evidence="12 13">
    <name type="scientific">Nocardioides glacieisoli</name>
    <dbReference type="NCBI Taxonomy" id="1168730"/>
    <lineage>
        <taxon>Bacteria</taxon>
        <taxon>Bacillati</taxon>
        <taxon>Actinomycetota</taxon>
        <taxon>Actinomycetes</taxon>
        <taxon>Propionibacteriales</taxon>
        <taxon>Nocardioidaceae</taxon>
        <taxon>Nocardioides</taxon>
    </lineage>
</organism>
<keyword evidence="7" id="KW-0418">Kinase</keyword>
<dbReference type="Pfam" id="PF02518">
    <property type="entry name" value="HATPase_c"/>
    <property type="match status" value="1"/>
</dbReference>
<dbReference type="CDD" id="cd00082">
    <property type="entry name" value="HisKA"/>
    <property type="match status" value="1"/>
</dbReference>
<comment type="similarity">
    <text evidence="3">In the N-terminal section; belongs to the phytochrome family.</text>
</comment>
<dbReference type="InterPro" id="IPR036097">
    <property type="entry name" value="HisK_dim/P_sf"/>
</dbReference>
<evidence type="ECO:0000259" key="11">
    <source>
        <dbReference type="PROSITE" id="PS50112"/>
    </source>
</evidence>
<name>A0A4Q2RU53_9ACTN</name>
<evidence type="ECO:0000256" key="9">
    <source>
        <dbReference type="ARBA" id="ARBA00074306"/>
    </source>
</evidence>
<dbReference type="SUPFAM" id="SSF47384">
    <property type="entry name" value="Homodimeric domain of signal transducing histidine kinase"/>
    <property type="match status" value="1"/>
</dbReference>
<keyword evidence="8" id="KW-0902">Two-component regulatory system</keyword>
<dbReference type="InterPro" id="IPR003661">
    <property type="entry name" value="HisK_dim/P_dom"/>
</dbReference>
<dbReference type="SUPFAM" id="SSF55874">
    <property type="entry name" value="ATPase domain of HSP90 chaperone/DNA topoisomerase II/histidine kinase"/>
    <property type="match status" value="1"/>
</dbReference>
<dbReference type="PANTHER" id="PTHR43047">
    <property type="entry name" value="TWO-COMPONENT HISTIDINE PROTEIN KINASE"/>
    <property type="match status" value="1"/>
</dbReference>
<dbReference type="Gene3D" id="3.30.565.10">
    <property type="entry name" value="Histidine kinase-like ATPase, C-terminal domain"/>
    <property type="match status" value="1"/>
</dbReference>
<keyword evidence="13" id="KW-1185">Reference proteome</keyword>
<dbReference type="CDD" id="cd00130">
    <property type="entry name" value="PAS"/>
    <property type="match status" value="1"/>
</dbReference>
<dbReference type="Gene3D" id="3.30.450.20">
    <property type="entry name" value="PAS domain"/>
    <property type="match status" value="1"/>
</dbReference>
<evidence type="ECO:0000256" key="8">
    <source>
        <dbReference type="ARBA" id="ARBA00023012"/>
    </source>
</evidence>
<dbReference type="InterPro" id="IPR035965">
    <property type="entry name" value="PAS-like_dom_sf"/>
</dbReference>
<dbReference type="EC" id="2.7.13.3" evidence="4"/>
<feature type="domain" description="Histidine kinase" evidence="10">
    <location>
        <begin position="163"/>
        <end position="387"/>
    </location>
</feature>
<dbReference type="InterPro" id="IPR003594">
    <property type="entry name" value="HATPase_dom"/>
</dbReference>
<keyword evidence="6" id="KW-0808">Transferase</keyword>
<sequence length="395" mass="43073">MRQARRSTRRRHVLLTLVPAPHPKPAPEDTDHYASLFTHHPHAAYSVDRRGYYTDANQRALDMTGLSLDEMRQTHFAQVIHPDDVHLLEEAFELALAGIPQVVDARVLRADGGIVDTRCTAIPLVVDAHVVGVHGITEDTTEAQRVLRELEHANAAKTRFLATVSHEVRTPLAAMIGASELLLETDLPDEPAHYAQIVHRSAERLMRLAHDLLEFSELETQRTVLGKSLVHVRDLVEDVAAWAELVGHSREVELRCVVEESVPSAGIGDGTRVAQVLRTLVHNAVKFTERGHVDLRVAALDAPEDGADEMWVEFEVTDTGIGIAADQLPTLFEPFTQANPAASGDRQGNGLGLAIARELTDLMHGRLEAGSVLGQGSTFTFSVPLGRPSDAGSVG</sequence>
<evidence type="ECO:0000256" key="6">
    <source>
        <dbReference type="ARBA" id="ARBA00022679"/>
    </source>
</evidence>
<reference evidence="12 13" key="1">
    <citation type="submission" date="2019-01" db="EMBL/GenBank/DDBJ databases">
        <title>Novel species of Nocardioides.</title>
        <authorList>
            <person name="Liu Q."/>
            <person name="Xin Y.-H."/>
        </authorList>
    </citation>
    <scope>NUCLEOTIDE SEQUENCE [LARGE SCALE GENOMIC DNA]</scope>
    <source>
        <strain evidence="12 13">HLT3-15</strain>
    </source>
</reference>
<dbReference type="FunFam" id="3.30.565.10:FF:000010">
    <property type="entry name" value="Sensor histidine kinase RcsC"/>
    <property type="match status" value="1"/>
</dbReference>
<dbReference type="Pfam" id="PF08447">
    <property type="entry name" value="PAS_3"/>
    <property type="match status" value="1"/>
</dbReference>
<evidence type="ECO:0000256" key="2">
    <source>
        <dbReference type="ARBA" id="ARBA00004236"/>
    </source>
</evidence>
<evidence type="ECO:0000256" key="5">
    <source>
        <dbReference type="ARBA" id="ARBA00022553"/>
    </source>
</evidence>
<evidence type="ECO:0000313" key="12">
    <source>
        <dbReference type="EMBL" id="RYB91385.1"/>
    </source>
</evidence>
<dbReference type="AlphaFoldDB" id="A0A4Q2RU53"/>
<dbReference type="PRINTS" id="PR00344">
    <property type="entry name" value="BCTRLSENSOR"/>
</dbReference>
<evidence type="ECO:0000256" key="1">
    <source>
        <dbReference type="ARBA" id="ARBA00000085"/>
    </source>
</evidence>
<comment type="subcellular location">
    <subcellularLocation>
        <location evidence="2">Cell membrane</location>
    </subcellularLocation>
</comment>
<dbReference type="SMART" id="SM00388">
    <property type="entry name" value="HisKA"/>
    <property type="match status" value="1"/>
</dbReference>
<dbReference type="Pfam" id="PF00512">
    <property type="entry name" value="HisKA"/>
    <property type="match status" value="1"/>
</dbReference>
<dbReference type="SMART" id="SM00387">
    <property type="entry name" value="HATPase_c"/>
    <property type="match status" value="1"/>
</dbReference>
<dbReference type="Gene3D" id="1.10.287.130">
    <property type="match status" value="1"/>
</dbReference>
<dbReference type="SMART" id="SM00091">
    <property type="entry name" value="PAS"/>
    <property type="match status" value="1"/>
</dbReference>
<accession>A0A4Q2RU53</accession>
<dbReference type="InterPro" id="IPR013655">
    <property type="entry name" value="PAS_fold_3"/>
</dbReference>
<dbReference type="InterPro" id="IPR000014">
    <property type="entry name" value="PAS"/>
</dbReference>
<dbReference type="GO" id="GO:0000155">
    <property type="term" value="F:phosphorelay sensor kinase activity"/>
    <property type="evidence" value="ECO:0007669"/>
    <property type="project" value="InterPro"/>
</dbReference>
<keyword evidence="5" id="KW-0597">Phosphoprotein</keyword>
<dbReference type="PROSITE" id="PS50109">
    <property type="entry name" value="HIS_KIN"/>
    <property type="match status" value="1"/>
</dbReference>
<comment type="catalytic activity">
    <reaction evidence="1">
        <text>ATP + protein L-histidine = ADP + protein N-phospho-L-histidine.</text>
        <dbReference type="EC" id="2.7.13.3"/>
    </reaction>
</comment>
<dbReference type="GO" id="GO:0005886">
    <property type="term" value="C:plasma membrane"/>
    <property type="evidence" value="ECO:0007669"/>
    <property type="project" value="UniProtKB-SubCell"/>
</dbReference>
<evidence type="ECO:0000313" key="13">
    <source>
        <dbReference type="Proteomes" id="UP000291838"/>
    </source>
</evidence>
<dbReference type="InterPro" id="IPR004358">
    <property type="entry name" value="Sig_transdc_His_kin-like_C"/>
</dbReference>
<dbReference type="EMBL" id="SDWS01000003">
    <property type="protein sequence ID" value="RYB91385.1"/>
    <property type="molecule type" value="Genomic_DNA"/>
</dbReference>